<proteinExistence type="predicted"/>
<protein>
    <submittedName>
        <fullName evidence="1">Uncharacterized protein</fullName>
    </submittedName>
</protein>
<evidence type="ECO:0000313" key="1">
    <source>
        <dbReference type="EMBL" id="EIA08616.1"/>
    </source>
</evidence>
<sequence length="72" mass="8588">MKINEKVHTYGAKDFRDNFLEQNHSIGELFKSNSEQFFCLRIEDINVLKYPVPPSKHFCHTLLYITSGFWTY</sequence>
<reference evidence="1 2" key="1">
    <citation type="journal article" date="2014" name="Acta Crystallogr. D">
        <title>Structure-based characterization and antifreeze properties of a hyperactive ice-binding protein from the Antarctic bacterium Flavobacterium frigoris PS1.</title>
        <authorList>
            <person name="Do H."/>
            <person name="Kim S.J."/>
            <person name="Kim H.J."/>
            <person name="Lee J.H."/>
        </authorList>
    </citation>
    <scope>NUCLEOTIDE SEQUENCE [LARGE SCALE GENOMIC DNA]</scope>
    <source>
        <strain evidence="1 2">PS1</strain>
    </source>
</reference>
<name>H7FSQ7_FLAFP</name>
<gene>
    <name evidence="1" type="ORF">HJ01_02338</name>
</gene>
<dbReference type="EMBL" id="AHKF01000018">
    <property type="protein sequence ID" value="EIA08616.1"/>
    <property type="molecule type" value="Genomic_DNA"/>
</dbReference>
<dbReference type="PATRIC" id="fig|1086011.3.peg.2290"/>
<accession>H7FSQ7</accession>
<dbReference type="OrthoDB" id="1096411at2"/>
<evidence type="ECO:0000313" key="2">
    <source>
        <dbReference type="Proteomes" id="UP000005566"/>
    </source>
</evidence>
<keyword evidence="2" id="KW-1185">Reference proteome</keyword>
<comment type="caution">
    <text evidence="1">The sequence shown here is derived from an EMBL/GenBank/DDBJ whole genome shotgun (WGS) entry which is preliminary data.</text>
</comment>
<organism evidence="1 2">
    <name type="scientific">Flavobacterium frigoris (strain PS1)</name>
    <dbReference type="NCBI Taxonomy" id="1086011"/>
    <lineage>
        <taxon>Bacteria</taxon>
        <taxon>Pseudomonadati</taxon>
        <taxon>Bacteroidota</taxon>
        <taxon>Flavobacteriia</taxon>
        <taxon>Flavobacteriales</taxon>
        <taxon>Flavobacteriaceae</taxon>
        <taxon>Flavobacterium</taxon>
    </lineage>
</organism>
<dbReference type="AlphaFoldDB" id="H7FSQ7"/>
<dbReference type="Proteomes" id="UP000005566">
    <property type="component" value="Unassembled WGS sequence"/>
</dbReference>
<dbReference type="STRING" id="1086011.HJ01_02338"/>
<dbReference type="RefSeq" id="WP_007138515.1">
    <property type="nucleotide sequence ID" value="NZ_AHKF01000018.1"/>
</dbReference>